<dbReference type="EMBL" id="QSND01000002">
    <property type="protein sequence ID" value="KAA6450850.1"/>
    <property type="molecule type" value="Genomic_DNA"/>
</dbReference>
<feature type="coiled-coil region" evidence="1">
    <location>
        <begin position="182"/>
        <end position="220"/>
    </location>
</feature>
<dbReference type="SUPFAM" id="SSF53335">
    <property type="entry name" value="S-adenosyl-L-methionine-dependent methyltransferases"/>
    <property type="match status" value="1"/>
</dbReference>
<evidence type="ECO:0000256" key="1">
    <source>
        <dbReference type="SAM" id="Coils"/>
    </source>
</evidence>
<dbReference type="AlphaFoldDB" id="A0A5M8RU24"/>
<sequence length="256" mass="29856">MKPVFSETAPNEHEQNNEFLDLDENNPIKWEYTSAVGDHILIAVRSSNLGDAYLSAIGKKVAYLRNDLEEEEEISAETFDTILLGDLPKTVFDSERYIKRLTPYLSPNGSFVLWTFIKDLNLNNLLNLVITSFQLGFHVKVHRGNKWLGLKLQRTKDEAVNDLSETISNLIETLNLHDRKNIQSYEKQISSLLNEITVLKKELVDAYKKEEKLLQQQKKTDKQTKYLEKRYQALSSSKLGRLTLFYWKFRKRRGNR</sequence>
<accession>A0A5M8RU24</accession>
<gene>
    <name evidence="2" type="ORF">DX927_08390</name>
</gene>
<reference evidence="2 3" key="1">
    <citation type="submission" date="2018-08" db="EMBL/GenBank/DDBJ databases">
        <title>Bacillus phenotypic plasticity.</title>
        <authorList>
            <person name="Hurtado E."/>
        </authorList>
    </citation>
    <scope>NUCLEOTIDE SEQUENCE [LARGE SCALE GENOMIC DNA]</scope>
    <source>
        <strain evidence="2 3">427</strain>
    </source>
</reference>
<dbReference type="InterPro" id="IPR029063">
    <property type="entry name" value="SAM-dependent_MTases_sf"/>
</dbReference>
<name>A0A5M8RU24_9BACI</name>
<proteinExistence type="predicted"/>
<evidence type="ECO:0000313" key="2">
    <source>
        <dbReference type="EMBL" id="KAA6450850.1"/>
    </source>
</evidence>
<protein>
    <submittedName>
        <fullName evidence="2">Uncharacterized protein</fullName>
    </submittedName>
</protein>
<evidence type="ECO:0000313" key="3">
    <source>
        <dbReference type="Proteomes" id="UP000324326"/>
    </source>
</evidence>
<dbReference type="RefSeq" id="WP_148956790.1">
    <property type="nucleotide sequence ID" value="NZ_QSND01000002.1"/>
</dbReference>
<organism evidence="2 3">
    <name type="scientific">Bacillus swezeyi</name>
    <dbReference type="NCBI Taxonomy" id="1925020"/>
    <lineage>
        <taxon>Bacteria</taxon>
        <taxon>Bacillati</taxon>
        <taxon>Bacillota</taxon>
        <taxon>Bacilli</taxon>
        <taxon>Bacillales</taxon>
        <taxon>Bacillaceae</taxon>
        <taxon>Bacillus</taxon>
    </lineage>
</organism>
<keyword evidence="1" id="KW-0175">Coiled coil</keyword>
<comment type="caution">
    <text evidence="2">The sequence shown here is derived from an EMBL/GenBank/DDBJ whole genome shotgun (WGS) entry which is preliminary data.</text>
</comment>
<dbReference type="Proteomes" id="UP000324326">
    <property type="component" value="Unassembled WGS sequence"/>
</dbReference>